<dbReference type="GO" id="GO:0004519">
    <property type="term" value="F:endonuclease activity"/>
    <property type="evidence" value="ECO:0007669"/>
    <property type="project" value="UniProtKB-KW"/>
</dbReference>
<organism evidence="1 2">
    <name type="scientific">Candidatus Methylobacter oryzae</name>
    <dbReference type="NCBI Taxonomy" id="2497749"/>
    <lineage>
        <taxon>Bacteria</taxon>
        <taxon>Pseudomonadati</taxon>
        <taxon>Pseudomonadota</taxon>
        <taxon>Gammaproteobacteria</taxon>
        <taxon>Methylococcales</taxon>
        <taxon>Methylococcaceae</taxon>
        <taxon>Methylobacter</taxon>
    </lineage>
</organism>
<accession>A0ABY3C941</accession>
<keyword evidence="2" id="KW-1185">Reference proteome</keyword>
<protein>
    <submittedName>
        <fullName evidence="1">HNH endonuclease</fullName>
    </submittedName>
</protein>
<reference evidence="1 2" key="1">
    <citation type="journal article" date="2019" name="Antonie Van Leeuwenhoek">
        <title>Description of 'Ca. Methylobacter oryzae' KRF1, a novel species from the environmentally important Methylobacter clade 2.</title>
        <authorList>
            <person name="Khatri K."/>
            <person name="Mohite J.A."/>
            <person name="Pandit P.S."/>
            <person name="Bahulikar R."/>
            <person name="Rahalkar M.C."/>
        </authorList>
    </citation>
    <scope>NUCLEOTIDE SEQUENCE [LARGE SCALE GENOMIC DNA]</scope>
    <source>
        <strain evidence="1 2">KRF1</strain>
    </source>
</reference>
<proteinExistence type="predicted"/>
<keyword evidence="1" id="KW-0378">Hydrolase</keyword>
<name>A0ABY3C941_9GAMM</name>
<keyword evidence="1" id="KW-0540">Nuclease</keyword>
<dbReference type="RefSeq" id="WP_127030481.1">
    <property type="nucleotide sequence ID" value="NZ_RYFG02000102.1"/>
</dbReference>
<comment type="caution">
    <text evidence="1">The sequence shown here is derived from an EMBL/GenBank/DDBJ whole genome shotgun (WGS) entry which is preliminary data.</text>
</comment>
<dbReference type="EMBL" id="RYFG02000102">
    <property type="protein sequence ID" value="TRW93226.1"/>
    <property type="molecule type" value="Genomic_DNA"/>
</dbReference>
<evidence type="ECO:0000313" key="2">
    <source>
        <dbReference type="Proteomes" id="UP000733744"/>
    </source>
</evidence>
<evidence type="ECO:0000313" key="1">
    <source>
        <dbReference type="EMBL" id="TRW93226.1"/>
    </source>
</evidence>
<keyword evidence="1" id="KW-0255">Endonuclease</keyword>
<gene>
    <name evidence="1" type="ORF">EKO24_013125</name>
</gene>
<sequence length="281" mass="31711">MYCIYTDKEITLEEANSEHIIPLSLGGVNGFEVLVSSSFNSDVGSSIDGEMANCFFIMFKRRDHDARGHSRKAPIPIAKKSTIQGLGTPVQISFAKDKVKVFSPILRKELTNEEMLDQSFILTVPLKPDARARFSAKVALSSGYFIYGDIFRDNAKISDLHTLINFDRASSTKDKDFYGFETKGWYWPKEVTGKDKSEHHVYEYIAQYLNCSFVLVIPTTSSIIFVIGILGDLVGILNCPAKTELLPNNGDYDLGHAIILQNKSIRRMSYRKLLQEIYENL</sequence>
<dbReference type="Proteomes" id="UP000733744">
    <property type="component" value="Unassembled WGS sequence"/>
</dbReference>